<feature type="transmembrane region" description="Helical" evidence="1">
    <location>
        <begin position="80"/>
        <end position="106"/>
    </location>
</feature>
<organism evidence="2 3">
    <name type="scientific">Rhodopseudomonas palustris</name>
    <dbReference type="NCBI Taxonomy" id="1076"/>
    <lineage>
        <taxon>Bacteria</taxon>
        <taxon>Pseudomonadati</taxon>
        <taxon>Pseudomonadota</taxon>
        <taxon>Alphaproteobacteria</taxon>
        <taxon>Hyphomicrobiales</taxon>
        <taxon>Nitrobacteraceae</taxon>
        <taxon>Rhodopseudomonas</taxon>
    </lineage>
</organism>
<reference evidence="2" key="1">
    <citation type="submission" date="2020-07" db="EMBL/GenBank/DDBJ databases">
        <title>Huge and variable diversity of episymbiotic CPR bacteria and DPANN archaea in groundwater ecosystems.</title>
        <authorList>
            <person name="He C.Y."/>
            <person name="Keren R."/>
            <person name="Whittaker M."/>
            <person name="Farag I.F."/>
            <person name="Doudna J."/>
            <person name="Cate J.H.D."/>
            <person name="Banfield J.F."/>
        </authorList>
    </citation>
    <scope>NUCLEOTIDE SEQUENCE</scope>
    <source>
        <strain evidence="2">NC_groundwater_1818_Pr3_B-0.1um_66_35</strain>
    </source>
</reference>
<sequence>MMNPLEDSMWLRQTFTASSRAPATTDDFFESYRLYRGYCEHENSLIQQRMSLLLTIQTWLFGLSGFLMEGKAGQLTSSHVRPLLFVMAFVGLIASLSSLFAIAAAWSAQSALIKNWKHNPRVSTELRDAYPKLSAGGSRWAKWAGKALIAFPCLCAVAWVYWLWTLWQMKEAQPGPCPMPCPTSWFV</sequence>
<gene>
    <name evidence="2" type="ORF">HZA66_00310</name>
</gene>
<evidence type="ECO:0000256" key="1">
    <source>
        <dbReference type="SAM" id="Phobius"/>
    </source>
</evidence>
<accession>A0A933RV37</accession>
<proteinExistence type="predicted"/>
<keyword evidence="1" id="KW-0812">Transmembrane</keyword>
<dbReference type="EMBL" id="JACRJB010000002">
    <property type="protein sequence ID" value="MBI5127859.1"/>
    <property type="molecule type" value="Genomic_DNA"/>
</dbReference>
<dbReference type="Proteomes" id="UP000782519">
    <property type="component" value="Unassembled WGS sequence"/>
</dbReference>
<name>A0A933RV37_RHOPL</name>
<keyword evidence="1" id="KW-0472">Membrane</keyword>
<dbReference type="AlphaFoldDB" id="A0A933RV37"/>
<protein>
    <submittedName>
        <fullName evidence="2">Uncharacterized protein</fullName>
    </submittedName>
</protein>
<feature type="transmembrane region" description="Helical" evidence="1">
    <location>
        <begin position="143"/>
        <end position="164"/>
    </location>
</feature>
<comment type="caution">
    <text evidence="2">The sequence shown here is derived from an EMBL/GenBank/DDBJ whole genome shotgun (WGS) entry which is preliminary data.</text>
</comment>
<evidence type="ECO:0000313" key="2">
    <source>
        <dbReference type="EMBL" id="MBI5127859.1"/>
    </source>
</evidence>
<evidence type="ECO:0000313" key="3">
    <source>
        <dbReference type="Proteomes" id="UP000782519"/>
    </source>
</evidence>
<keyword evidence="1" id="KW-1133">Transmembrane helix</keyword>
<feature type="transmembrane region" description="Helical" evidence="1">
    <location>
        <begin position="50"/>
        <end position="68"/>
    </location>
</feature>